<sequence>MIGHFVLRLLIWFLLTANFTVANTIIGICIAVLLPRTNATRETLKDWFPMLWKIILVVPQAYIEAFELLVRPHKYEEVVMERVLSKRSPRMIFLDVFLITFTPKTIVLKYHEEGWYEVHQIRRRRSP</sequence>
<dbReference type="EMBL" id="RSCL01000011">
    <property type="protein sequence ID" value="RUT04351.1"/>
    <property type="molecule type" value="Genomic_DNA"/>
</dbReference>
<gene>
    <name evidence="2" type="ORF">DSM106972_045790</name>
</gene>
<dbReference type="InterPro" id="IPR002758">
    <property type="entry name" value="Cation_antiport_E"/>
</dbReference>
<feature type="transmembrane region" description="Helical" evidence="1">
    <location>
        <begin position="9"/>
        <end position="34"/>
    </location>
</feature>
<dbReference type="RefSeq" id="WP_127082960.1">
    <property type="nucleotide sequence ID" value="NZ_RSCL01000011.1"/>
</dbReference>
<organism evidence="2 3">
    <name type="scientific">Dulcicalothrix desertica PCC 7102</name>
    <dbReference type="NCBI Taxonomy" id="232991"/>
    <lineage>
        <taxon>Bacteria</taxon>
        <taxon>Bacillati</taxon>
        <taxon>Cyanobacteriota</taxon>
        <taxon>Cyanophyceae</taxon>
        <taxon>Nostocales</taxon>
        <taxon>Calotrichaceae</taxon>
        <taxon>Dulcicalothrix</taxon>
    </lineage>
</organism>
<dbReference type="OrthoDB" id="464535at2"/>
<reference evidence="2" key="1">
    <citation type="submission" date="2018-12" db="EMBL/GenBank/DDBJ databases">
        <authorList>
            <person name="Will S."/>
            <person name="Neumann-Schaal M."/>
            <person name="Henke P."/>
        </authorList>
    </citation>
    <scope>NUCLEOTIDE SEQUENCE</scope>
    <source>
        <strain evidence="2">PCC 7102</strain>
    </source>
</reference>
<protein>
    <submittedName>
        <fullName evidence="2">Cation:proton antiporter</fullName>
    </submittedName>
</protein>
<dbReference type="Pfam" id="PF01899">
    <property type="entry name" value="MNHE"/>
    <property type="match status" value="1"/>
</dbReference>
<dbReference type="GO" id="GO:0008324">
    <property type="term" value="F:monoatomic cation transmembrane transporter activity"/>
    <property type="evidence" value="ECO:0007669"/>
    <property type="project" value="InterPro"/>
</dbReference>
<proteinExistence type="predicted"/>
<evidence type="ECO:0000313" key="3">
    <source>
        <dbReference type="Proteomes" id="UP000271624"/>
    </source>
</evidence>
<keyword evidence="3" id="KW-1185">Reference proteome</keyword>
<keyword evidence="1" id="KW-1133">Transmembrane helix</keyword>
<dbReference type="Proteomes" id="UP000271624">
    <property type="component" value="Unassembled WGS sequence"/>
</dbReference>
<keyword evidence="1" id="KW-0472">Membrane</keyword>
<evidence type="ECO:0000313" key="2">
    <source>
        <dbReference type="EMBL" id="RUT04351.1"/>
    </source>
</evidence>
<dbReference type="GO" id="GO:0016020">
    <property type="term" value="C:membrane"/>
    <property type="evidence" value="ECO:0007669"/>
    <property type="project" value="InterPro"/>
</dbReference>
<dbReference type="AlphaFoldDB" id="A0A433VE23"/>
<accession>A0A433VE23</accession>
<reference evidence="2" key="2">
    <citation type="journal article" date="2019" name="Genome Biol. Evol.">
        <title>Day and night: Metabolic profiles and evolutionary relationships of six axenic non-marine cyanobacteria.</title>
        <authorList>
            <person name="Will S.E."/>
            <person name="Henke P."/>
            <person name="Boedeker C."/>
            <person name="Huang S."/>
            <person name="Brinkmann H."/>
            <person name="Rohde M."/>
            <person name="Jarek M."/>
            <person name="Friedl T."/>
            <person name="Seufert S."/>
            <person name="Schumacher M."/>
            <person name="Overmann J."/>
            <person name="Neumann-Schaal M."/>
            <person name="Petersen J."/>
        </authorList>
    </citation>
    <scope>NUCLEOTIDE SEQUENCE [LARGE SCALE GENOMIC DNA]</scope>
    <source>
        <strain evidence="2">PCC 7102</strain>
    </source>
</reference>
<evidence type="ECO:0000256" key="1">
    <source>
        <dbReference type="SAM" id="Phobius"/>
    </source>
</evidence>
<keyword evidence="1" id="KW-0812">Transmembrane</keyword>
<comment type="caution">
    <text evidence="2">The sequence shown here is derived from an EMBL/GenBank/DDBJ whole genome shotgun (WGS) entry which is preliminary data.</text>
</comment>
<name>A0A433VE23_9CYAN</name>